<sequence>MKYRNDPGPVPLEIAVEKVCFLIIKAREFDVKEEDTDPDTGSNPTDDREVTVLEDTADDPVEEELRSLIDDLSIEEQIDLVAICWLGRDDANAAWTEIRAQAAEVYNRHTASYLLGDPLLADHLAEGLSALGHTCEDVERQYL</sequence>
<dbReference type="RefSeq" id="WP_077548881.1">
    <property type="nucleotide sequence ID" value="NZ_JACHEJ010000009.1"/>
</dbReference>
<comment type="caution">
    <text evidence="2">The sequence shown here is derived from an EMBL/GenBank/DDBJ whole genome shotgun (WGS) entry which is preliminary data.</text>
</comment>
<dbReference type="AlphaFoldDB" id="A0A7X0DEN5"/>
<dbReference type="InterPro" id="IPR022254">
    <property type="entry name" value="DUF3775"/>
</dbReference>
<reference evidence="2 3" key="1">
    <citation type="submission" date="2020-08" db="EMBL/GenBank/DDBJ databases">
        <title>Genomic Encyclopedia of Type Strains, Phase IV (KMG-IV): sequencing the most valuable type-strain genomes for metagenomic binning, comparative biology and taxonomic classification.</title>
        <authorList>
            <person name="Goeker M."/>
        </authorList>
    </citation>
    <scope>NUCLEOTIDE SEQUENCE [LARGE SCALE GENOMIC DNA]</scope>
    <source>
        <strain evidence="2 3">DSM 102134</strain>
    </source>
</reference>
<name>A0A7X0DEN5_9HYPH</name>
<gene>
    <name evidence="2" type="ORF">HNQ75_003268</name>
</gene>
<evidence type="ECO:0000256" key="1">
    <source>
        <dbReference type="SAM" id="MobiDB-lite"/>
    </source>
</evidence>
<organism evidence="2 3">
    <name type="scientific">Pseudorhizobium flavum</name>
    <dbReference type="NCBI Taxonomy" id="1335061"/>
    <lineage>
        <taxon>Bacteria</taxon>
        <taxon>Pseudomonadati</taxon>
        <taxon>Pseudomonadota</taxon>
        <taxon>Alphaproteobacteria</taxon>
        <taxon>Hyphomicrobiales</taxon>
        <taxon>Rhizobiaceae</taxon>
        <taxon>Rhizobium/Agrobacterium group</taxon>
        <taxon>Pseudorhizobium</taxon>
    </lineage>
</organism>
<feature type="region of interest" description="Disordered" evidence="1">
    <location>
        <begin position="32"/>
        <end position="57"/>
    </location>
</feature>
<evidence type="ECO:0000313" key="2">
    <source>
        <dbReference type="EMBL" id="MBB6181281.1"/>
    </source>
</evidence>
<proteinExistence type="predicted"/>
<dbReference type="Proteomes" id="UP000535501">
    <property type="component" value="Unassembled WGS sequence"/>
</dbReference>
<evidence type="ECO:0008006" key="4">
    <source>
        <dbReference type="Google" id="ProtNLM"/>
    </source>
</evidence>
<dbReference type="EMBL" id="JACHEJ010000009">
    <property type="protein sequence ID" value="MBB6181281.1"/>
    <property type="molecule type" value="Genomic_DNA"/>
</dbReference>
<evidence type="ECO:0000313" key="3">
    <source>
        <dbReference type="Proteomes" id="UP000535501"/>
    </source>
</evidence>
<accession>A0A7X0DEN5</accession>
<protein>
    <recommendedName>
        <fullName evidence="4">DUF3775 domain-containing protein</fullName>
    </recommendedName>
</protein>
<keyword evidence="3" id="KW-1185">Reference proteome</keyword>
<dbReference type="Pfam" id="PF12616">
    <property type="entry name" value="DUF3775"/>
    <property type="match status" value="1"/>
</dbReference>